<dbReference type="CDD" id="cd08192">
    <property type="entry name" value="MAR-like"/>
    <property type="match status" value="1"/>
</dbReference>
<sequence>MSTVLEKRRIQQLPLETSKGHDAIFNSSYLEDIPAELASWKVNRVVLVFSKSLDAQTDVIKKLEARLGDSIVAKKSGVGSHSPYADVIDIANLLHANQADCLISIGSSSYSDACKIAALMHATLPPGFTEADMEALVNKETGITWDVKPPTVKVIVVPTSLSASEWNAISSATNSDRKKQHFGTPEAAPDLVLLDPEVASTAPRMLWLSSGVRAIDHCVETMCNKLSHEEANQHMEAGLRSLIKGLKEYREGGEARNREELLRGITECQIGSREAMMGILIWRIPMGPSHAIGHQLGSVAGVMHGVTSCIMLAPVLRYTKSTNAEAQARVLKVFNETLGWEEKEAADAISHFVKLLGLPTTLAEVGVTEESQIEKVAEKTMTDAWGGSKRQLETKEEVMQILNMAR</sequence>
<dbReference type="GO" id="GO:0046872">
    <property type="term" value="F:metal ion binding"/>
    <property type="evidence" value="ECO:0007669"/>
    <property type="project" value="InterPro"/>
</dbReference>
<dbReference type="InterPro" id="IPR056798">
    <property type="entry name" value="ADH_Fe_C"/>
</dbReference>
<dbReference type="PROSITE" id="PS00060">
    <property type="entry name" value="ADH_IRON_2"/>
    <property type="match status" value="1"/>
</dbReference>
<protein>
    <submittedName>
        <fullName evidence="4">Maleylacetate reductase</fullName>
    </submittedName>
</protein>
<dbReference type="PANTHER" id="PTHR11496">
    <property type="entry name" value="ALCOHOL DEHYDROGENASE"/>
    <property type="match status" value="1"/>
</dbReference>
<dbReference type="InterPro" id="IPR001670">
    <property type="entry name" value="ADH_Fe/GldA"/>
</dbReference>
<dbReference type="OrthoDB" id="339764at2759"/>
<keyword evidence="5" id="KW-1185">Reference proteome</keyword>
<dbReference type="GO" id="GO:0004022">
    <property type="term" value="F:alcohol dehydrogenase (NAD+) activity"/>
    <property type="evidence" value="ECO:0007669"/>
    <property type="project" value="TreeGrafter"/>
</dbReference>
<name>A0A8E2EPC0_9PEZI</name>
<keyword evidence="1" id="KW-0560">Oxidoreductase</keyword>
<dbReference type="EMBL" id="KV750975">
    <property type="protein sequence ID" value="OCL02301.1"/>
    <property type="molecule type" value="Genomic_DNA"/>
</dbReference>
<dbReference type="Gene3D" id="3.40.50.1970">
    <property type="match status" value="1"/>
</dbReference>
<dbReference type="PANTHER" id="PTHR11496:SF107">
    <property type="entry name" value="ALCOHOL DEHYDROGENASE, PUTATIVE (AFU_ORTHOLOGUE AFUA_1G06800)-RELATED"/>
    <property type="match status" value="1"/>
</dbReference>
<feature type="domain" description="Fe-containing alcohol dehydrogenase-like C-terminal" evidence="3">
    <location>
        <begin position="209"/>
        <end position="404"/>
    </location>
</feature>
<dbReference type="Proteomes" id="UP000250140">
    <property type="component" value="Unassembled WGS sequence"/>
</dbReference>
<dbReference type="InterPro" id="IPR039697">
    <property type="entry name" value="Alcohol_dehydrogenase_Fe"/>
</dbReference>
<dbReference type="InterPro" id="IPR018211">
    <property type="entry name" value="ADH_Fe_CS"/>
</dbReference>
<evidence type="ECO:0000259" key="2">
    <source>
        <dbReference type="Pfam" id="PF00465"/>
    </source>
</evidence>
<dbReference type="AlphaFoldDB" id="A0A8E2EPC0"/>
<reference evidence="4 5" key="1">
    <citation type="journal article" date="2016" name="Nat. Commun.">
        <title>Ectomycorrhizal ecology is imprinted in the genome of the dominant symbiotic fungus Cenococcum geophilum.</title>
        <authorList>
            <consortium name="DOE Joint Genome Institute"/>
            <person name="Peter M."/>
            <person name="Kohler A."/>
            <person name="Ohm R.A."/>
            <person name="Kuo A."/>
            <person name="Krutzmann J."/>
            <person name="Morin E."/>
            <person name="Arend M."/>
            <person name="Barry K.W."/>
            <person name="Binder M."/>
            <person name="Choi C."/>
            <person name="Clum A."/>
            <person name="Copeland A."/>
            <person name="Grisel N."/>
            <person name="Haridas S."/>
            <person name="Kipfer T."/>
            <person name="LaButti K."/>
            <person name="Lindquist E."/>
            <person name="Lipzen A."/>
            <person name="Maire R."/>
            <person name="Meier B."/>
            <person name="Mihaltcheva S."/>
            <person name="Molinier V."/>
            <person name="Murat C."/>
            <person name="Poggeler S."/>
            <person name="Quandt C.A."/>
            <person name="Sperisen C."/>
            <person name="Tritt A."/>
            <person name="Tisserant E."/>
            <person name="Crous P.W."/>
            <person name="Henrissat B."/>
            <person name="Nehls U."/>
            <person name="Egli S."/>
            <person name="Spatafora J.W."/>
            <person name="Grigoriev I.V."/>
            <person name="Martin F.M."/>
        </authorList>
    </citation>
    <scope>NUCLEOTIDE SEQUENCE [LARGE SCALE GENOMIC DNA]</scope>
    <source>
        <strain evidence="4 5">CBS 207.34</strain>
    </source>
</reference>
<gene>
    <name evidence="4" type="ORF">AOQ84DRAFT_189686</name>
</gene>
<organism evidence="4 5">
    <name type="scientific">Glonium stellatum</name>
    <dbReference type="NCBI Taxonomy" id="574774"/>
    <lineage>
        <taxon>Eukaryota</taxon>
        <taxon>Fungi</taxon>
        <taxon>Dikarya</taxon>
        <taxon>Ascomycota</taxon>
        <taxon>Pezizomycotina</taxon>
        <taxon>Dothideomycetes</taxon>
        <taxon>Pleosporomycetidae</taxon>
        <taxon>Gloniales</taxon>
        <taxon>Gloniaceae</taxon>
        <taxon>Glonium</taxon>
    </lineage>
</organism>
<proteinExistence type="predicted"/>
<evidence type="ECO:0000313" key="4">
    <source>
        <dbReference type="EMBL" id="OCL02301.1"/>
    </source>
</evidence>
<accession>A0A8E2EPC0</accession>
<evidence type="ECO:0000313" key="5">
    <source>
        <dbReference type="Proteomes" id="UP000250140"/>
    </source>
</evidence>
<evidence type="ECO:0000259" key="3">
    <source>
        <dbReference type="Pfam" id="PF25137"/>
    </source>
</evidence>
<dbReference type="Pfam" id="PF25137">
    <property type="entry name" value="ADH_Fe_C"/>
    <property type="match status" value="1"/>
</dbReference>
<dbReference type="GO" id="GO:0005739">
    <property type="term" value="C:mitochondrion"/>
    <property type="evidence" value="ECO:0007669"/>
    <property type="project" value="TreeGrafter"/>
</dbReference>
<evidence type="ECO:0000256" key="1">
    <source>
        <dbReference type="ARBA" id="ARBA00023002"/>
    </source>
</evidence>
<feature type="domain" description="Alcohol dehydrogenase iron-type/glycerol dehydrogenase GldA" evidence="2">
    <location>
        <begin position="23"/>
        <end position="196"/>
    </location>
</feature>
<dbReference type="SUPFAM" id="SSF56796">
    <property type="entry name" value="Dehydroquinate synthase-like"/>
    <property type="match status" value="1"/>
</dbReference>
<dbReference type="Pfam" id="PF00465">
    <property type="entry name" value="Fe-ADH"/>
    <property type="match status" value="1"/>
</dbReference>
<dbReference type="Gene3D" id="1.20.1090.10">
    <property type="entry name" value="Dehydroquinate synthase-like - alpha domain"/>
    <property type="match status" value="1"/>
</dbReference>